<reference evidence="2 3" key="2">
    <citation type="journal article" date="2014" name="J. Gen. Appl. Microbiol.">
        <title>The early diverging ascomycetous budding yeast Saitoella complicata has three histone deacetylases belonging to the Clr6, Hos2, and Rpd3 lineages.</title>
        <authorList>
            <person name="Nishida H."/>
            <person name="Matsumoto T."/>
            <person name="Kondo S."/>
            <person name="Hamamoto M."/>
            <person name="Yoshikawa H."/>
        </authorList>
    </citation>
    <scope>NUCLEOTIDE SEQUENCE [LARGE SCALE GENOMIC DNA]</scope>
    <source>
        <strain evidence="2 3">NRRL Y-17804</strain>
    </source>
</reference>
<proteinExistence type="predicted"/>
<dbReference type="AlphaFoldDB" id="A0A0E9NRS2"/>
<name>A0A0E9NRS2_SAICN</name>
<evidence type="ECO:0000256" key="1">
    <source>
        <dbReference type="SAM" id="Phobius"/>
    </source>
</evidence>
<evidence type="ECO:0000313" key="2">
    <source>
        <dbReference type="EMBL" id="GAO52572.1"/>
    </source>
</evidence>
<sequence length="157" mass="17707">MLLRYLDRRFLLILNPPPLIFMEAKPIFGIPDSRALNRVSSYVTPYNSAATGGLSLSDDLRYLSWRTQAYRLAICNLLVVIITAWRFRKLIYENSHDGGCGGLSHQFEDVQLYLKLPYAPIAVAVVVPGIVIPRFVCSHTHPAAFVLRRLSCSVDRS</sequence>
<keyword evidence="1" id="KW-0812">Transmembrane</keyword>
<feature type="transmembrane region" description="Helical" evidence="1">
    <location>
        <begin position="69"/>
        <end position="87"/>
    </location>
</feature>
<reference evidence="2 3" key="1">
    <citation type="journal article" date="2011" name="J. Gen. Appl. Microbiol.">
        <title>Draft genome sequencing of the enigmatic yeast Saitoella complicata.</title>
        <authorList>
            <person name="Nishida H."/>
            <person name="Hamamoto M."/>
            <person name="Sugiyama J."/>
        </authorList>
    </citation>
    <scope>NUCLEOTIDE SEQUENCE [LARGE SCALE GENOMIC DNA]</scope>
    <source>
        <strain evidence="2 3">NRRL Y-17804</strain>
    </source>
</reference>
<gene>
    <name evidence="2" type="ORF">G7K_6645-t1</name>
</gene>
<accession>A0A0E9NRS2</accession>
<dbReference type="Proteomes" id="UP000033140">
    <property type="component" value="Unassembled WGS sequence"/>
</dbReference>
<keyword evidence="3" id="KW-1185">Reference proteome</keyword>
<protein>
    <submittedName>
        <fullName evidence="2">Uncharacterized protein</fullName>
    </submittedName>
</protein>
<evidence type="ECO:0000313" key="3">
    <source>
        <dbReference type="Proteomes" id="UP000033140"/>
    </source>
</evidence>
<dbReference type="EMBL" id="BACD03000074">
    <property type="protein sequence ID" value="GAO52572.1"/>
    <property type="molecule type" value="Genomic_DNA"/>
</dbReference>
<feature type="transmembrane region" description="Helical" evidence="1">
    <location>
        <begin position="118"/>
        <end position="137"/>
    </location>
</feature>
<comment type="caution">
    <text evidence="2">The sequence shown here is derived from an EMBL/GenBank/DDBJ whole genome shotgun (WGS) entry which is preliminary data.</text>
</comment>
<keyword evidence="1" id="KW-0472">Membrane</keyword>
<organism evidence="2 3">
    <name type="scientific">Saitoella complicata (strain BCRC 22490 / CBS 7301 / JCM 7358 / NBRC 10748 / NRRL Y-17804)</name>
    <dbReference type="NCBI Taxonomy" id="698492"/>
    <lineage>
        <taxon>Eukaryota</taxon>
        <taxon>Fungi</taxon>
        <taxon>Dikarya</taxon>
        <taxon>Ascomycota</taxon>
        <taxon>Taphrinomycotina</taxon>
        <taxon>Taphrinomycotina incertae sedis</taxon>
        <taxon>Saitoella</taxon>
    </lineage>
</organism>
<keyword evidence="1" id="KW-1133">Transmembrane helix</keyword>
<reference evidence="2 3" key="3">
    <citation type="journal article" date="2015" name="Genome Announc.">
        <title>Draft Genome Sequence of the Archiascomycetous Yeast Saitoella complicata.</title>
        <authorList>
            <person name="Yamauchi K."/>
            <person name="Kondo S."/>
            <person name="Hamamoto M."/>
            <person name="Takahashi Y."/>
            <person name="Ogura Y."/>
            <person name="Hayashi T."/>
            <person name="Nishida H."/>
        </authorList>
    </citation>
    <scope>NUCLEOTIDE SEQUENCE [LARGE SCALE GENOMIC DNA]</scope>
    <source>
        <strain evidence="2 3">NRRL Y-17804</strain>
    </source>
</reference>